<sequence>MTTPIYPLNITITPTPSRSPPTFALSLPETLSPAQTNTLLSGALRPTFPTGETESLEPIPVYIRPPPSLPSPGLGPSTTTSTTYQQPTKRLLHLNPSLDVLLLLNLPAILSSYPSTPLTSLLPSLSKFRRIAVPFDPLLTPESLLSIWPDHFPQLDDIYVVVDTSLHPEVLRRDARYKTDTIEEFVCLEGRCFDVHGDAEDRAWVVKRGRGTADGVVKGLNELIYEKEMMSGMGRTGGYQSPRVGVLGLVRG</sequence>
<dbReference type="EMBL" id="MU863915">
    <property type="protein sequence ID" value="KAK4200757.1"/>
    <property type="molecule type" value="Genomic_DNA"/>
</dbReference>
<accession>A0AAN6XN15</accession>
<feature type="region of interest" description="Disordered" evidence="1">
    <location>
        <begin position="67"/>
        <end position="87"/>
    </location>
</feature>
<protein>
    <submittedName>
        <fullName evidence="2">Uncharacterized protein</fullName>
    </submittedName>
</protein>
<name>A0AAN6XN15_9PEZI</name>
<proteinExistence type="predicted"/>
<evidence type="ECO:0000313" key="2">
    <source>
        <dbReference type="EMBL" id="KAK4200757.1"/>
    </source>
</evidence>
<evidence type="ECO:0000256" key="1">
    <source>
        <dbReference type="SAM" id="MobiDB-lite"/>
    </source>
</evidence>
<dbReference type="Proteomes" id="UP001303160">
    <property type="component" value="Unassembled WGS sequence"/>
</dbReference>
<feature type="compositionally biased region" description="Low complexity" evidence="1">
    <location>
        <begin position="71"/>
        <end position="83"/>
    </location>
</feature>
<organism evidence="2 3">
    <name type="scientific">Triangularia verruculosa</name>
    <dbReference type="NCBI Taxonomy" id="2587418"/>
    <lineage>
        <taxon>Eukaryota</taxon>
        <taxon>Fungi</taxon>
        <taxon>Dikarya</taxon>
        <taxon>Ascomycota</taxon>
        <taxon>Pezizomycotina</taxon>
        <taxon>Sordariomycetes</taxon>
        <taxon>Sordariomycetidae</taxon>
        <taxon>Sordariales</taxon>
        <taxon>Podosporaceae</taxon>
        <taxon>Triangularia</taxon>
    </lineage>
</organism>
<evidence type="ECO:0000313" key="3">
    <source>
        <dbReference type="Proteomes" id="UP001303160"/>
    </source>
</evidence>
<reference evidence="2" key="2">
    <citation type="submission" date="2023-05" db="EMBL/GenBank/DDBJ databases">
        <authorList>
            <consortium name="Lawrence Berkeley National Laboratory"/>
            <person name="Steindorff A."/>
            <person name="Hensen N."/>
            <person name="Bonometti L."/>
            <person name="Westerberg I."/>
            <person name="Brannstrom I.O."/>
            <person name="Guillou S."/>
            <person name="Cros-Aarteil S."/>
            <person name="Calhoun S."/>
            <person name="Haridas S."/>
            <person name="Kuo A."/>
            <person name="Mondo S."/>
            <person name="Pangilinan J."/>
            <person name="Riley R."/>
            <person name="Labutti K."/>
            <person name="Andreopoulos B."/>
            <person name="Lipzen A."/>
            <person name="Chen C."/>
            <person name="Yanf M."/>
            <person name="Daum C."/>
            <person name="Ng V."/>
            <person name="Clum A."/>
            <person name="Ohm R."/>
            <person name="Martin F."/>
            <person name="Silar P."/>
            <person name="Natvig D."/>
            <person name="Lalanne C."/>
            <person name="Gautier V."/>
            <person name="Ament-Velasquez S.L."/>
            <person name="Kruys A."/>
            <person name="Hutchinson M.I."/>
            <person name="Powell A.J."/>
            <person name="Barry K."/>
            <person name="Miller A.N."/>
            <person name="Grigoriev I.V."/>
            <person name="Debuchy R."/>
            <person name="Gladieux P."/>
            <person name="Thoren M.H."/>
            <person name="Johannesson H."/>
        </authorList>
    </citation>
    <scope>NUCLEOTIDE SEQUENCE</scope>
    <source>
        <strain evidence="2">CBS 315.58</strain>
    </source>
</reference>
<reference evidence="2" key="1">
    <citation type="journal article" date="2023" name="Mol. Phylogenet. Evol.">
        <title>Genome-scale phylogeny and comparative genomics of the fungal order Sordariales.</title>
        <authorList>
            <person name="Hensen N."/>
            <person name="Bonometti L."/>
            <person name="Westerberg I."/>
            <person name="Brannstrom I.O."/>
            <person name="Guillou S."/>
            <person name="Cros-Aarteil S."/>
            <person name="Calhoun S."/>
            <person name="Haridas S."/>
            <person name="Kuo A."/>
            <person name="Mondo S."/>
            <person name="Pangilinan J."/>
            <person name="Riley R."/>
            <person name="LaButti K."/>
            <person name="Andreopoulos B."/>
            <person name="Lipzen A."/>
            <person name="Chen C."/>
            <person name="Yan M."/>
            <person name="Daum C."/>
            <person name="Ng V."/>
            <person name="Clum A."/>
            <person name="Steindorff A."/>
            <person name="Ohm R.A."/>
            <person name="Martin F."/>
            <person name="Silar P."/>
            <person name="Natvig D.O."/>
            <person name="Lalanne C."/>
            <person name="Gautier V."/>
            <person name="Ament-Velasquez S.L."/>
            <person name="Kruys A."/>
            <person name="Hutchinson M.I."/>
            <person name="Powell A.J."/>
            <person name="Barry K."/>
            <person name="Miller A.N."/>
            <person name="Grigoriev I.V."/>
            <person name="Debuchy R."/>
            <person name="Gladieux P."/>
            <person name="Hiltunen Thoren M."/>
            <person name="Johannesson H."/>
        </authorList>
    </citation>
    <scope>NUCLEOTIDE SEQUENCE</scope>
    <source>
        <strain evidence="2">CBS 315.58</strain>
    </source>
</reference>
<gene>
    <name evidence="2" type="ORF">QBC40DRAFT_296296</name>
</gene>
<keyword evidence="3" id="KW-1185">Reference proteome</keyword>
<comment type="caution">
    <text evidence="2">The sequence shown here is derived from an EMBL/GenBank/DDBJ whole genome shotgun (WGS) entry which is preliminary data.</text>
</comment>
<dbReference type="AlphaFoldDB" id="A0AAN6XN15"/>